<organism evidence="1 2">
    <name type="scientific">Lindgomyces ingoldianus</name>
    <dbReference type="NCBI Taxonomy" id="673940"/>
    <lineage>
        <taxon>Eukaryota</taxon>
        <taxon>Fungi</taxon>
        <taxon>Dikarya</taxon>
        <taxon>Ascomycota</taxon>
        <taxon>Pezizomycotina</taxon>
        <taxon>Dothideomycetes</taxon>
        <taxon>Pleosporomycetidae</taxon>
        <taxon>Pleosporales</taxon>
        <taxon>Lindgomycetaceae</taxon>
        <taxon>Lindgomyces</taxon>
    </lineage>
</organism>
<name>A0ACB6QHP8_9PLEO</name>
<accession>A0ACB6QHP8</accession>
<feature type="non-terminal residue" evidence="1">
    <location>
        <position position="88"/>
    </location>
</feature>
<protein>
    <submittedName>
        <fullName evidence="1">Ankyrin repeat protein</fullName>
    </submittedName>
</protein>
<reference evidence="1" key="1">
    <citation type="journal article" date="2020" name="Stud. Mycol.">
        <title>101 Dothideomycetes genomes: a test case for predicting lifestyles and emergence of pathogens.</title>
        <authorList>
            <person name="Haridas S."/>
            <person name="Albert R."/>
            <person name="Binder M."/>
            <person name="Bloem J."/>
            <person name="Labutti K."/>
            <person name="Salamov A."/>
            <person name="Andreopoulos B."/>
            <person name="Baker S."/>
            <person name="Barry K."/>
            <person name="Bills G."/>
            <person name="Bluhm B."/>
            <person name="Cannon C."/>
            <person name="Castanera R."/>
            <person name="Culley D."/>
            <person name="Daum C."/>
            <person name="Ezra D."/>
            <person name="Gonzalez J."/>
            <person name="Henrissat B."/>
            <person name="Kuo A."/>
            <person name="Liang C."/>
            <person name="Lipzen A."/>
            <person name="Lutzoni F."/>
            <person name="Magnuson J."/>
            <person name="Mondo S."/>
            <person name="Nolan M."/>
            <person name="Ohm R."/>
            <person name="Pangilinan J."/>
            <person name="Park H.-J."/>
            <person name="Ramirez L."/>
            <person name="Alfaro M."/>
            <person name="Sun H."/>
            <person name="Tritt A."/>
            <person name="Yoshinaga Y."/>
            <person name="Zwiers L.-H."/>
            <person name="Turgeon B."/>
            <person name="Goodwin S."/>
            <person name="Spatafora J."/>
            <person name="Crous P."/>
            <person name="Grigoriev I."/>
        </authorList>
    </citation>
    <scope>NUCLEOTIDE SEQUENCE</scope>
    <source>
        <strain evidence="1">ATCC 200398</strain>
    </source>
</reference>
<keyword evidence="2" id="KW-1185">Reference proteome</keyword>
<dbReference type="Proteomes" id="UP000799755">
    <property type="component" value="Unassembled WGS sequence"/>
</dbReference>
<gene>
    <name evidence="1" type="ORF">BDR25DRAFT_192205</name>
</gene>
<sequence length="88" mass="10109">GRSVMHLALYRGNLALVDYFLKMQNRPAMLPDWHGRTVLHYAVESRRTQTIEMLRLSGFDLHETDQDGRTALHYAASKGNLDAVKRLL</sequence>
<comment type="caution">
    <text evidence="1">The sequence shown here is derived from an EMBL/GenBank/DDBJ whole genome shotgun (WGS) entry which is preliminary data.</text>
</comment>
<evidence type="ECO:0000313" key="1">
    <source>
        <dbReference type="EMBL" id="KAF2465666.1"/>
    </source>
</evidence>
<evidence type="ECO:0000313" key="2">
    <source>
        <dbReference type="Proteomes" id="UP000799755"/>
    </source>
</evidence>
<dbReference type="EMBL" id="MU003528">
    <property type="protein sequence ID" value="KAF2465666.1"/>
    <property type="molecule type" value="Genomic_DNA"/>
</dbReference>
<feature type="non-terminal residue" evidence="1">
    <location>
        <position position="1"/>
    </location>
</feature>
<proteinExistence type="predicted"/>